<reference evidence="3 4" key="1">
    <citation type="journal article" date="2011" name="Proc. Natl. Acad. Sci. U.S.A.">
        <title>Comparative genomics of xylose-fermenting fungi for enhanced biofuel production.</title>
        <authorList>
            <person name="Wohlbach D.J."/>
            <person name="Kuo A."/>
            <person name="Sato T.K."/>
            <person name="Potts K.M."/>
            <person name="Salamov A.A."/>
            <person name="LaButti K.M."/>
            <person name="Sun H."/>
            <person name="Clum A."/>
            <person name="Pangilinan J.L."/>
            <person name="Lindquist E.A."/>
            <person name="Lucas S."/>
            <person name="Lapidus A."/>
            <person name="Jin M."/>
            <person name="Gunawan C."/>
            <person name="Balan V."/>
            <person name="Dale B.E."/>
            <person name="Jeffries T.W."/>
            <person name="Zinkel R."/>
            <person name="Barry K.W."/>
            <person name="Grigoriev I.V."/>
            <person name="Gasch A.P."/>
        </authorList>
    </citation>
    <scope>NUCLEOTIDE SEQUENCE [LARGE SCALE GENOMIC DNA]</scope>
    <source>
        <strain evidence="4">ATCC 10573 / BCRC 21748 / CBS 615 / JCM 9827 / NBRC 10315 / NRRL Y-1498 / VKM Y-70</strain>
    </source>
</reference>
<accession>G3BB78</accession>
<feature type="compositionally biased region" description="Basic residues" evidence="1">
    <location>
        <begin position="279"/>
        <end position="302"/>
    </location>
</feature>
<dbReference type="GO" id="GO:0005634">
    <property type="term" value="C:nucleus"/>
    <property type="evidence" value="ECO:0007669"/>
    <property type="project" value="InterPro"/>
</dbReference>
<sequence length="378" mass="43347">MTLSNTSPTNVPVATPVWNSLSKNQTLMIRQILDGQHDLTSSVFLDIKPCLKDNRVFELKQFCGCRLKSQYEDLFGAMSQVICKVIAKEWIKVICPQKQGLFPYRMAETPSWWPSQVPHVEPDHLDKFNRIELLVSILRNKDIDLVKLKTSVRNLNALSANIEGWRYQVQKLIYELFYLSLYERFYFRYGVNLDLLAQCSDQERYLLHQNVVLIRVSNLDKVTLREIQPNMLNEDIFSLEVKEKPKEPKEPKKPKKTPVITKPKKAGAIAKSKGDVQTHKKHKQKKVATKAHTSKSKKKKVSVKRETSDDEQLFSDHYTCSTVRTGSLDITTAEDIKKEDESTTEYPVMRVASDSSISSISESEDNLTFYFGPSAPIA</sequence>
<evidence type="ECO:0000256" key="1">
    <source>
        <dbReference type="SAM" id="MobiDB-lite"/>
    </source>
</evidence>
<dbReference type="PANTHER" id="PTHR36102:SF1">
    <property type="entry name" value="YDR124W-LIKE HELICAL BUNDLE DOMAIN-CONTAINING PROTEIN"/>
    <property type="match status" value="1"/>
</dbReference>
<proteinExistence type="predicted"/>
<dbReference type="AlphaFoldDB" id="G3BB78"/>
<dbReference type="SUPFAM" id="SSF116768">
    <property type="entry name" value="DNA-binding domain of EIN3-like"/>
    <property type="match status" value="1"/>
</dbReference>
<dbReference type="InterPro" id="IPR023278">
    <property type="entry name" value="Ethylene_insens-like_DNA-bd"/>
</dbReference>
<organism evidence="4">
    <name type="scientific">Candida tenuis (strain ATCC 10573 / BCRC 21748 / CBS 615 / JCM 9827 / NBRC 10315 / NRRL Y-1498 / VKM Y-70)</name>
    <name type="common">Yeast</name>
    <name type="synonym">Yamadazyma tenuis</name>
    <dbReference type="NCBI Taxonomy" id="590646"/>
    <lineage>
        <taxon>Eukaryota</taxon>
        <taxon>Fungi</taxon>
        <taxon>Dikarya</taxon>
        <taxon>Ascomycota</taxon>
        <taxon>Saccharomycotina</taxon>
        <taxon>Pichiomycetes</taxon>
        <taxon>Debaryomycetaceae</taxon>
        <taxon>Yamadazyma</taxon>
    </lineage>
</organism>
<dbReference type="RefSeq" id="XP_006687678.1">
    <property type="nucleotide sequence ID" value="XM_006687615.1"/>
</dbReference>
<dbReference type="OrthoDB" id="5338458at2759"/>
<evidence type="ECO:0000313" key="3">
    <source>
        <dbReference type="EMBL" id="EGV61508.1"/>
    </source>
</evidence>
<dbReference type="PANTHER" id="PTHR36102">
    <property type="entry name" value="CHROMOSOME 10, WHOLE GENOME SHOTGUN SEQUENCE"/>
    <property type="match status" value="1"/>
</dbReference>
<dbReference type="HOGENOM" id="CLU_731589_0_0_1"/>
<name>G3BB78_CANTC</name>
<dbReference type="InterPro" id="IPR047092">
    <property type="entry name" value="AFUB_07903/YDR124W-like_hel"/>
</dbReference>
<dbReference type="eggNOG" id="ENOG502S0ES">
    <property type="taxonomic scope" value="Eukaryota"/>
</dbReference>
<dbReference type="Proteomes" id="UP000000707">
    <property type="component" value="Unassembled WGS sequence"/>
</dbReference>
<dbReference type="KEGG" id="cten:18249880"/>
<dbReference type="GO" id="GO:0003700">
    <property type="term" value="F:DNA-binding transcription factor activity"/>
    <property type="evidence" value="ECO:0007669"/>
    <property type="project" value="InterPro"/>
</dbReference>
<evidence type="ECO:0000313" key="4">
    <source>
        <dbReference type="Proteomes" id="UP000000707"/>
    </source>
</evidence>
<protein>
    <recommendedName>
        <fullName evidence="2">Subtelomeric hrmA-associated cluster protein AFUB-079030/YDR124W-like helical bundle domain-containing protein</fullName>
    </recommendedName>
</protein>
<feature type="domain" description="Subtelomeric hrmA-associated cluster protein AFUB-079030/YDR124W-like helical bundle" evidence="2">
    <location>
        <begin position="67"/>
        <end position="157"/>
    </location>
</feature>
<dbReference type="STRING" id="590646.G3BB78"/>
<dbReference type="GeneID" id="18249880"/>
<dbReference type="EMBL" id="GL996527">
    <property type="protein sequence ID" value="EGV61508.1"/>
    <property type="molecule type" value="Genomic_DNA"/>
</dbReference>
<gene>
    <name evidence="3" type="ORF">CANTEDRAFT_135457</name>
</gene>
<dbReference type="InterPro" id="IPR021264">
    <property type="entry name" value="AFUB_079030/YDR124W-like"/>
</dbReference>
<evidence type="ECO:0000259" key="2">
    <source>
        <dbReference type="Pfam" id="PF11001"/>
    </source>
</evidence>
<keyword evidence="4" id="KW-1185">Reference proteome</keyword>
<dbReference type="Pfam" id="PF11001">
    <property type="entry name" value="AFUB_07903_YDR124W_hel"/>
    <property type="match status" value="1"/>
</dbReference>
<feature type="region of interest" description="Disordered" evidence="1">
    <location>
        <begin position="243"/>
        <end position="310"/>
    </location>
</feature>